<protein>
    <submittedName>
        <fullName evidence="1">Phosphoglycerate mutase</fullName>
    </submittedName>
</protein>
<dbReference type="RefSeq" id="WP_017338003.1">
    <property type="nucleotide sequence ID" value="NZ_CP010945.1"/>
</dbReference>
<dbReference type="SUPFAM" id="SSF53254">
    <property type="entry name" value="Phosphoglycerate mutase-like"/>
    <property type="match status" value="1"/>
</dbReference>
<dbReference type="InterPro" id="IPR013078">
    <property type="entry name" value="His_Pase_superF_clade-1"/>
</dbReference>
<dbReference type="SMART" id="SM00855">
    <property type="entry name" value="PGAM"/>
    <property type="match status" value="1"/>
</dbReference>
<dbReference type="eggNOG" id="COG0406">
    <property type="taxonomic scope" value="Bacteria"/>
</dbReference>
<dbReference type="AlphaFoldDB" id="A0A0K1QQX3"/>
<reference evidence="1 2" key="1">
    <citation type="journal article" date="2012" name="J. Bacteriol.">
        <title>Draft genome sequence of the cyanide-utilizing bacterium Pseudomonas fluorescens strain NCIMB 11764.</title>
        <authorList>
            <person name="Vilo C.A."/>
            <person name="Benedik M.J."/>
            <person name="Kunz D.A."/>
            <person name="Dong Q."/>
        </authorList>
    </citation>
    <scope>NUCLEOTIDE SEQUENCE [LARGE SCALE GENOMIC DNA]</scope>
    <source>
        <strain evidence="1 2">NCIMB 11764</strain>
    </source>
</reference>
<dbReference type="Gene3D" id="3.40.50.1240">
    <property type="entry name" value="Phosphoglycerate mutase-like"/>
    <property type="match status" value="1"/>
</dbReference>
<dbReference type="EMBL" id="CP010945">
    <property type="protein sequence ID" value="AKV08169.1"/>
    <property type="molecule type" value="Genomic_DNA"/>
</dbReference>
<proteinExistence type="predicted"/>
<name>A0A0K1QQX3_PSEFL</name>
<sequence>MQATRLTLMCHARTVAQKLARFPTDEPVEMDWQSAQGSLRSRFKGTPRLFSGPERRARQTAGLFGSDVEIVEALRDCDFGRWNGAQIDDLQKSEPQALQAWLDDPHSAPHGGESVAKLGDRVAAWLKTLEATPGHIVAITHPFVIRAALTQVLQSPSFNRVDVEPLSAIELRFNGCWRLRLSSADVEGGY</sequence>
<accession>A0A0K1QQX3</accession>
<gene>
    <name evidence="1" type="ORF">B723_17865</name>
</gene>
<evidence type="ECO:0000313" key="2">
    <source>
        <dbReference type="Proteomes" id="UP000017175"/>
    </source>
</evidence>
<dbReference type="Proteomes" id="UP000017175">
    <property type="component" value="Chromosome"/>
</dbReference>
<dbReference type="Pfam" id="PF00300">
    <property type="entry name" value="His_Phos_1"/>
    <property type="match status" value="1"/>
</dbReference>
<organism evidence="1 2">
    <name type="scientific">Pseudomonas fluorescens NCIMB 11764</name>
    <dbReference type="NCBI Taxonomy" id="1221522"/>
    <lineage>
        <taxon>Bacteria</taxon>
        <taxon>Pseudomonadati</taxon>
        <taxon>Pseudomonadota</taxon>
        <taxon>Gammaproteobacteria</taxon>
        <taxon>Pseudomonadales</taxon>
        <taxon>Pseudomonadaceae</taxon>
        <taxon>Pseudomonas</taxon>
    </lineage>
</organism>
<evidence type="ECO:0000313" key="1">
    <source>
        <dbReference type="EMBL" id="AKV08169.1"/>
    </source>
</evidence>
<dbReference type="InterPro" id="IPR029033">
    <property type="entry name" value="His_PPase_superfam"/>
</dbReference>
<dbReference type="OrthoDB" id="7502553at2"/>